<reference evidence="2 3" key="1">
    <citation type="submission" date="2007-06" db="EMBL/GenBank/DDBJ databases">
        <title>The Genome Sequence of Coccidioides posadasii RMSCC_3488.</title>
        <authorList>
            <consortium name="Coccidioides Genome Resources Consortium"/>
            <consortium name="The Broad Institute Genome Sequencing Platform"/>
            <person name="Henn M.R."/>
            <person name="Sykes S."/>
            <person name="Young S."/>
            <person name="Jaffe D."/>
            <person name="Berlin A."/>
            <person name="Alvarez P."/>
            <person name="Butler J."/>
            <person name="Gnerre S."/>
            <person name="Grabherr M."/>
            <person name="Mauceli E."/>
            <person name="Brockman W."/>
            <person name="Kodira C."/>
            <person name="Alvarado L."/>
            <person name="Zeng Q."/>
            <person name="Crawford M."/>
            <person name="Antoine C."/>
            <person name="Devon K."/>
            <person name="Galgiani J."/>
            <person name="Orsborn K."/>
            <person name="Lewis M.L."/>
            <person name="Nusbaum C."/>
            <person name="Galagan J."/>
            <person name="Birren B."/>
        </authorList>
    </citation>
    <scope>NUCLEOTIDE SEQUENCE [LARGE SCALE GENOMIC DNA]</scope>
    <source>
        <strain evidence="2 3">RMSCC 3488</strain>
    </source>
</reference>
<evidence type="ECO:0000313" key="2">
    <source>
        <dbReference type="EMBL" id="KMM64474.1"/>
    </source>
</evidence>
<proteinExistence type="predicted"/>
<dbReference type="VEuPathDB" id="FungiDB:CPAG_00826"/>
<name>A0A0J6F695_COCPO</name>
<organism evidence="2 3">
    <name type="scientific">Coccidioides posadasii RMSCC 3488</name>
    <dbReference type="NCBI Taxonomy" id="454284"/>
    <lineage>
        <taxon>Eukaryota</taxon>
        <taxon>Fungi</taxon>
        <taxon>Dikarya</taxon>
        <taxon>Ascomycota</taxon>
        <taxon>Pezizomycotina</taxon>
        <taxon>Eurotiomycetes</taxon>
        <taxon>Eurotiomycetidae</taxon>
        <taxon>Onygenales</taxon>
        <taxon>Onygenaceae</taxon>
        <taxon>Coccidioides</taxon>
    </lineage>
</organism>
<reference evidence="3" key="3">
    <citation type="journal article" date="2010" name="Genome Res.">
        <title>Population genomic sequencing of Coccidioides fungi reveals recent hybridization and transposon control.</title>
        <authorList>
            <person name="Neafsey D.E."/>
            <person name="Barker B.M."/>
            <person name="Sharpton T.J."/>
            <person name="Stajich J.E."/>
            <person name="Park D.J."/>
            <person name="Whiston E."/>
            <person name="Hung C.-Y."/>
            <person name="McMahan C."/>
            <person name="White J."/>
            <person name="Sykes S."/>
            <person name="Heiman D."/>
            <person name="Young S."/>
            <person name="Zeng Q."/>
            <person name="Abouelleil A."/>
            <person name="Aftuck L."/>
            <person name="Bessette D."/>
            <person name="Brown A."/>
            <person name="FitzGerald M."/>
            <person name="Lui A."/>
            <person name="Macdonald J.P."/>
            <person name="Priest M."/>
            <person name="Orbach M.J."/>
            <person name="Galgiani J.N."/>
            <person name="Kirkland T.N."/>
            <person name="Cole G.T."/>
            <person name="Birren B.W."/>
            <person name="Henn M.R."/>
            <person name="Taylor J.W."/>
            <person name="Rounsley S.D."/>
        </authorList>
    </citation>
    <scope>NUCLEOTIDE SEQUENCE [LARGE SCALE GENOMIC DNA]</scope>
    <source>
        <strain evidence="3">RMSCC 3488</strain>
    </source>
</reference>
<gene>
    <name evidence="2" type="ORF">CPAG_00826</name>
</gene>
<accession>A0A0J6F695</accession>
<sequence>MYVWNLWEYGEYGQVSPSAGGPVDEIEGYKARENPRPARYETAQAGQSAPAPRRPTPKNSRRLDELSYPGQSAPATPTVCALKIAISPHRPLSLAVIYRCPARHGTCLYGASYYYVCSVRGESRSITRLQAQSPPPCPIAGNERDRKKGRKQPDARGSVADLAPKPEIRR</sequence>
<evidence type="ECO:0000313" key="3">
    <source>
        <dbReference type="Proteomes" id="UP000054567"/>
    </source>
</evidence>
<protein>
    <submittedName>
        <fullName evidence="2">Uncharacterized protein</fullName>
    </submittedName>
</protein>
<evidence type="ECO:0000256" key="1">
    <source>
        <dbReference type="SAM" id="MobiDB-lite"/>
    </source>
</evidence>
<dbReference type="AlphaFoldDB" id="A0A0J6F695"/>
<dbReference type="Proteomes" id="UP000054567">
    <property type="component" value="Unassembled WGS sequence"/>
</dbReference>
<feature type="compositionally biased region" description="Basic and acidic residues" evidence="1">
    <location>
        <begin position="27"/>
        <end position="39"/>
    </location>
</feature>
<feature type="region of interest" description="Disordered" evidence="1">
    <location>
        <begin position="128"/>
        <end position="170"/>
    </location>
</feature>
<dbReference type="EMBL" id="DS268109">
    <property type="protein sequence ID" value="KMM64474.1"/>
    <property type="molecule type" value="Genomic_DNA"/>
</dbReference>
<feature type="compositionally biased region" description="Basic and acidic residues" evidence="1">
    <location>
        <begin position="142"/>
        <end position="154"/>
    </location>
</feature>
<feature type="region of interest" description="Disordered" evidence="1">
    <location>
        <begin position="16"/>
        <end position="71"/>
    </location>
</feature>
<reference evidence="3" key="2">
    <citation type="journal article" date="2009" name="Genome Res.">
        <title>Comparative genomic analyses of the human fungal pathogens Coccidioides and their relatives.</title>
        <authorList>
            <person name="Sharpton T.J."/>
            <person name="Stajich J.E."/>
            <person name="Rounsley S.D."/>
            <person name="Gardner M.J."/>
            <person name="Wortman J.R."/>
            <person name="Jordar V.S."/>
            <person name="Maiti R."/>
            <person name="Kodira C.D."/>
            <person name="Neafsey D.E."/>
            <person name="Zeng Q."/>
            <person name="Hung C.-Y."/>
            <person name="McMahan C."/>
            <person name="Muszewska A."/>
            <person name="Grynberg M."/>
            <person name="Mandel M.A."/>
            <person name="Kellner E.M."/>
            <person name="Barker B.M."/>
            <person name="Galgiani J.N."/>
            <person name="Orbach M.J."/>
            <person name="Kirkland T.N."/>
            <person name="Cole G.T."/>
            <person name="Henn M.R."/>
            <person name="Birren B.W."/>
            <person name="Taylor J.W."/>
        </authorList>
    </citation>
    <scope>NUCLEOTIDE SEQUENCE [LARGE SCALE GENOMIC DNA]</scope>
    <source>
        <strain evidence="3">RMSCC 3488</strain>
    </source>
</reference>